<keyword evidence="3" id="KW-1185">Reference proteome</keyword>
<sequence>MLVSTQSLIQSIKKSLRCIDAIQAKQALVTGEGILIDVREPHEHQQQAPKSAINIPRGMIEFMLPQKVPNPDTQIFIHCAMGGRAMFAAEQLNRIGYTNVTVIEAPVATICKCFDD</sequence>
<accession>A0A166YTY7</accession>
<feature type="domain" description="Rhodanese" evidence="1">
    <location>
        <begin position="29"/>
        <end position="106"/>
    </location>
</feature>
<dbReference type="AlphaFoldDB" id="A0A166YTY7"/>
<dbReference type="EMBL" id="AUYB01000079">
    <property type="protein sequence ID" value="KZN43518.1"/>
    <property type="molecule type" value="Genomic_DNA"/>
</dbReference>
<dbReference type="PROSITE" id="PS50206">
    <property type="entry name" value="RHODANESE_3"/>
    <property type="match status" value="1"/>
</dbReference>
<gene>
    <name evidence="2" type="ORF">N475_08935</name>
</gene>
<organism evidence="2 3">
    <name type="scientific">Pseudoalteromonas luteoviolacea DSM 6061</name>
    <dbReference type="NCBI Taxonomy" id="1365250"/>
    <lineage>
        <taxon>Bacteria</taxon>
        <taxon>Pseudomonadati</taxon>
        <taxon>Pseudomonadota</taxon>
        <taxon>Gammaproteobacteria</taxon>
        <taxon>Alteromonadales</taxon>
        <taxon>Pseudoalteromonadaceae</taxon>
        <taxon>Pseudoalteromonas</taxon>
    </lineage>
</organism>
<dbReference type="RefSeq" id="WP_063355793.1">
    <property type="nucleotide sequence ID" value="NZ_AQHB01000038.1"/>
</dbReference>
<dbReference type="Pfam" id="PF00581">
    <property type="entry name" value="Rhodanese"/>
    <property type="match status" value="1"/>
</dbReference>
<dbReference type="Gene3D" id="3.40.250.10">
    <property type="entry name" value="Rhodanese-like domain"/>
    <property type="match status" value="1"/>
</dbReference>
<dbReference type="PATRIC" id="fig|1365250.3.peg.770"/>
<dbReference type="Proteomes" id="UP000076643">
    <property type="component" value="Unassembled WGS sequence"/>
</dbReference>
<comment type="caution">
    <text evidence="2">The sequence shown here is derived from an EMBL/GenBank/DDBJ whole genome shotgun (WGS) entry which is preliminary data.</text>
</comment>
<proteinExistence type="predicted"/>
<evidence type="ECO:0000313" key="3">
    <source>
        <dbReference type="Proteomes" id="UP000076643"/>
    </source>
</evidence>
<dbReference type="InterPro" id="IPR001763">
    <property type="entry name" value="Rhodanese-like_dom"/>
</dbReference>
<name>A0A166YTY7_9GAMM</name>
<reference evidence="2 3" key="1">
    <citation type="submission" date="2013-07" db="EMBL/GenBank/DDBJ databases">
        <title>Comparative Genomic and Metabolomic Analysis of Twelve Strains of Pseudoalteromonas luteoviolacea.</title>
        <authorList>
            <person name="Vynne N.G."/>
            <person name="Mansson M."/>
            <person name="Gram L."/>
        </authorList>
    </citation>
    <scope>NUCLEOTIDE SEQUENCE [LARGE SCALE GENOMIC DNA]</scope>
    <source>
        <strain evidence="2 3">DSM 6061</strain>
    </source>
</reference>
<dbReference type="SMART" id="SM00450">
    <property type="entry name" value="RHOD"/>
    <property type="match status" value="1"/>
</dbReference>
<protein>
    <recommendedName>
        <fullName evidence="1">Rhodanese domain-containing protein</fullName>
    </recommendedName>
</protein>
<dbReference type="CDD" id="cd00158">
    <property type="entry name" value="RHOD"/>
    <property type="match status" value="1"/>
</dbReference>
<dbReference type="InterPro" id="IPR036873">
    <property type="entry name" value="Rhodanese-like_dom_sf"/>
</dbReference>
<dbReference type="SUPFAM" id="SSF52821">
    <property type="entry name" value="Rhodanese/Cell cycle control phosphatase"/>
    <property type="match status" value="1"/>
</dbReference>
<evidence type="ECO:0000259" key="1">
    <source>
        <dbReference type="PROSITE" id="PS50206"/>
    </source>
</evidence>
<evidence type="ECO:0000313" key="2">
    <source>
        <dbReference type="EMBL" id="KZN43518.1"/>
    </source>
</evidence>